<dbReference type="InterPro" id="IPR005024">
    <property type="entry name" value="Snf7_fam"/>
</dbReference>
<reference evidence="1" key="4">
    <citation type="submission" date="2019-03" db="UniProtKB">
        <authorList>
            <consortium name="EnsemblPlants"/>
        </authorList>
    </citation>
    <scope>IDENTIFICATION</scope>
</reference>
<dbReference type="STRING" id="200361.A0A453I9T4"/>
<dbReference type="Gene3D" id="6.10.140.1230">
    <property type="match status" value="1"/>
</dbReference>
<reference evidence="2" key="1">
    <citation type="journal article" date="2014" name="Science">
        <title>Ancient hybridizations among the ancestral genomes of bread wheat.</title>
        <authorList>
            <consortium name="International Wheat Genome Sequencing Consortium,"/>
            <person name="Marcussen T."/>
            <person name="Sandve S.R."/>
            <person name="Heier L."/>
            <person name="Spannagl M."/>
            <person name="Pfeifer M."/>
            <person name="Jakobsen K.S."/>
            <person name="Wulff B.B."/>
            <person name="Steuernagel B."/>
            <person name="Mayer K.F."/>
            <person name="Olsen O.A."/>
        </authorList>
    </citation>
    <scope>NUCLEOTIDE SEQUENCE [LARGE SCALE GENOMIC DNA]</scope>
    <source>
        <strain evidence="2">cv. AL8/78</strain>
    </source>
</reference>
<reference evidence="1" key="5">
    <citation type="journal article" date="2021" name="G3 (Bethesda)">
        <title>Aegilops tauschii genome assembly Aet v5.0 features greater sequence contiguity and improved annotation.</title>
        <authorList>
            <person name="Wang L."/>
            <person name="Zhu T."/>
            <person name="Rodriguez J.C."/>
            <person name="Deal K.R."/>
            <person name="Dubcovsky J."/>
            <person name="McGuire P.E."/>
            <person name="Lux T."/>
            <person name="Spannagl M."/>
            <person name="Mayer K.F.X."/>
            <person name="Baldrich P."/>
            <person name="Meyers B.C."/>
            <person name="Huo N."/>
            <person name="Gu Y.Q."/>
            <person name="Zhou H."/>
            <person name="Devos K.M."/>
            <person name="Bennetzen J.L."/>
            <person name="Unver T."/>
            <person name="Budak H."/>
            <person name="Gulick P.J."/>
            <person name="Galiba G."/>
            <person name="Kalapos B."/>
            <person name="Nelson D.R."/>
            <person name="Li P."/>
            <person name="You F.M."/>
            <person name="Luo M.C."/>
            <person name="Dvorak J."/>
        </authorList>
    </citation>
    <scope>NUCLEOTIDE SEQUENCE [LARGE SCALE GENOMIC DNA]</scope>
    <source>
        <strain evidence="1">cv. AL8/78</strain>
    </source>
</reference>
<evidence type="ECO:0000313" key="2">
    <source>
        <dbReference type="Proteomes" id="UP000015105"/>
    </source>
</evidence>
<evidence type="ECO:0000313" key="1">
    <source>
        <dbReference type="EnsemblPlants" id="AET4Gv20495800.1"/>
    </source>
</evidence>
<accession>A0A453I9T4</accession>
<dbReference type="Gramene" id="AET4Gv20495800.1">
    <property type="protein sequence ID" value="AET4Gv20495800.1"/>
    <property type="gene ID" value="AET4Gv20495800"/>
</dbReference>
<dbReference type="AlphaFoldDB" id="A0A453I9T4"/>
<dbReference type="Proteomes" id="UP000015105">
    <property type="component" value="Chromosome 4D"/>
</dbReference>
<keyword evidence="2" id="KW-1185">Reference proteome</keyword>
<dbReference type="GO" id="GO:0007034">
    <property type="term" value="P:vacuolar transport"/>
    <property type="evidence" value="ECO:0007669"/>
    <property type="project" value="InterPro"/>
</dbReference>
<protein>
    <submittedName>
        <fullName evidence="1">Uncharacterized protein</fullName>
    </submittedName>
</protein>
<reference evidence="1" key="3">
    <citation type="journal article" date="2017" name="Nature">
        <title>Genome sequence of the progenitor of the wheat D genome Aegilops tauschii.</title>
        <authorList>
            <person name="Luo M.C."/>
            <person name="Gu Y.Q."/>
            <person name="Puiu D."/>
            <person name="Wang H."/>
            <person name="Twardziok S.O."/>
            <person name="Deal K.R."/>
            <person name="Huo N."/>
            <person name="Zhu T."/>
            <person name="Wang L."/>
            <person name="Wang Y."/>
            <person name="McGuire P.E."/>
            <person name="Liu S."/>
            <person name="Long H."/>
            <person name="Ramasamy R.K."/>
            <person name="Rodriguez J.C."/>
            <person name="Van S.L."/>
            <person name="Yuan L."/>
            <person name="Wang Z."/>
            <person name="Xia Z."/>
            <person name="Xiao L."/>
            <person name="Anderson O.D."/>
            <person name="Ouyang S."/>
            <person name="Liang Y."/>
            <person name="Zimin A.V."/>
            <person name="Pertea G."/>
            <person name="Qi P."/>
            <person name="Bennetzen J.L."/>
            <person name="Dai X."/>
            <person name="Dawson M.W."/>
            <person name="Muller H.G."/>
            <person name="Kugler K."/>
            <person name="Rivarola-Duarte L."/>
            <person name="Spannagl M."/>
            <person name="Mayer K.F.X."/>
            <person name="Lu F.H."/>
            <person name="Bevan M.W."/>
            <person name="Leroy P."/>
            <person name="Li P."/>
            <person name="You F.M."/>
            <person name="Sun Q."/>
            <person name="Liu Z."/>
            <person name="Lyons E."/>
            <person name="Wicker T."/>
            <person name="Salzberg S.L."/>
            <person name="Devos K.M."/>
            <person name="Dvorak J."/>
        </authorList>
    </citation>
    <scope>NUCLEOTIDE SEQUENCE [LARGE SCALE GENOMIC DNA]</scope>
    <source>
        <strain evidence="1">cv. AL8/78</strain>
    </source>
</reference>
<name>A0A453I9T4_AEGTS</name>
<dbReference type="PANTHER" id="PTHR10476">
    <property type="entry name" value="CHARGED MULTIVESICULAR BODY PROTEIN"/>
    <property type="match status" value="1"/>
</dbReference>
<dbReference type="EnsemblPlants" id="AET4Gv20495800.1">
    <property type="protein sequence ID" value="AET4Gv20495800.1"/>
    <property type="gene ID" value="AET4Gv20495800"/>
</dbReference>
<organism evidence="1 2">
    <name type="scientific">Aegilops tauschii subsp. strangulata</name>
    <name type="common">Goatgrass</name>
    <dbReference type="NCBI Taxonomy" id="200361"/>
    <lineage>
        <taxon>Eukaryota</taxon>
        <taxon>Viridiplantae</taxon>
        <taxon>Streptophyta</taxon>
        <taxon>Embryophyta</taxon>
        <taxon>Tracheophyta</taxon>
        <taxon>Spermatophyta</taxon>
        <taxon>Magnoliopsida</taxon>
        <taxon>Liliopsida</taxon>
        <taxon>Poales</taxon>
        <taxon>Poaceae</taxon>
        <taxon>BOP clade</taxon>
        <taxon>Pooideae</taxon>
        <taxon>Triticodae</taxon>
        <taxon>Triticeae</taxon>
        <taxon>Triticinae</taxon>
        <taxon>Aegilops</taxon>
    </lineage>
</organism>
<proteinExistence type="predicted"/>
<sequence>MEVVKSLLKPKPTPQQQLCEWQCRLRNEGRNIERQIRDMQKEEKKVEKAIWDAAKTGDACS</sequence>
<reference evidence="2" key="2">
    <citation type="journal article" date="2017" name="Nat. Plants">
        <title>The Aegilops tauschii genome reveals multiple impacts of transposons.</title>
        <authorList>
            <person name="Zhao G."/>
            <person name="Zou C."/>
            <person name="Li K."/>
            <person name="Wang K."/>
            <person name="Li T."/>
            <person name="Gao L."/>
            <person name="Zhang X."/>
            <person name="Wang H."/>
            <person name="Yang Z."/>
            <person name="Liu X."/>
            <person name="Jiang W."/>
            <person name="Mao L."/>
            <person name="Kong X."/>
            <person name="Jiao Y."/>
            <person name="Jia J."/>
        </authorList>
    </citation>
    <scope>NUCLEOTIDE SEQUENCE [LARGE SCALE GENOMIC DNA]</scope>
    <source>
        <strain evidence="2">cv. AL8/78</strain>
    </source>
</reference>